<proteinExistence type="predicted"/>
<evidence type="ECO:0000313" key="2">
    <source>
        <dbReference type="Proteomes" id="UP001652625"/>
    </source>
</evidence>
<name>A0ABM4C1X6_HYDVU</name>
<dbReference type="PANTHER" id="PTHR22089">
    <property type="entry name" value="MIRROR-IMAGE POLYDACTYLY GENE 1 PROTEIN"/>
    <property type="match status" value="1"/>
</dbReference>
<gene>
    <name evidence="3" type="primary">LOC101237468</name>
</gene>
<accession>A0ABM4C1X6</accession>
<protein>
    <submittedName>
        <fullName evidence="3">Mirror-image polydactyly gene 1 protein isoform X4</fullName>
    </submittedName>
</protein>
<dbReference type="InterPro" id="IPR026175">
    <property type="entry name" value="MIPOL1"/>
</dbReference>
<dbReference type="RefSeq" id="XP_065655556.1">
    <property type="nucleotide sequence ID" value="XM_065799484.1"/>
</dbReference>
<feature type="coiled-coil region" evidence="1">
    <location>
        <begin position="35"/>
        <end position="90"/>
    </location>
</feature>
<evidence type="ECO:0000256" key="1">
    <source>
        <dbReference type="SAM" id="Coils"/>
    </source>
</evidence>
<keyword evidence="1" id="KW-0175">Coiled coil</keyword>
<sequence length="420" mass="48852">MAPDFDDLFDDAPDLLSLKQYLMQELDSCNVEDLKLSLKKCLTDARKKIAKLRKEIRDQQEILEKERVMRETAENELRNLSNNLNREYSESLYSSLNRSNVNNNTRKLNGTSNESLLMEELKSSRLLNKTLTEKLSLTEVELEKVLQNKKDIQMEMEVAVAAQGAVLIDKIYTAQKARDAATSTRLKLLTHENEELLKRIKQLEIGVCGCDSVVETNLVRDDLLIQDFNNQKPMDPLYTKKSTNESKSLMEEDALKQVVQLKEEYHLLKERCEMFELQSKNEKNRLTNMQDDLKNKQRELDEALAEKMALQAEIQSIKLRYSLSNSLSNEQVLRDQFNTTLDEFELKFIEKESKLNETKSIHDELLVKYNNVVREKKAIAEQLQDTLKQATEDKKRADKLERLVDVLRKRKNNTVSSIIE</sequence>
<organism evidence="2 3">
    <name type="scientific">Hydra vulgaris</name>
    <name type="common">Hydra</name>
    <name type="synonym">Hydra attenuata</name>
    <dbReference type="NCBI Taxonomy" id="6087"/>
    <lineage>
        <taxon>Eukaryota</taxon>
        <taxon>Metazoa</taxon>
        <taxon>Cnidaria</taxon>
        <taxon>Hydrozoa</taxon>
        <taxon>Hydroidolina</taxon>
        <taxon>Anthoathecata</taxon>
        <taxon>Aplanulata</taxon>
        <taxon>Hydridae</taxon>
        <taxon>Hydra</taxon>
    </lineage>
</organism>
<dbReference type="Proteomes" id="UP001652625">
    <property type="component" value="Chromosome 06"/>
</dbReference>
<dbReference type="GeneID" id="101237468"/>
<evidence type="ECO:0000313" key="3">
    <source>
        <dbReference type="RefSeq" id="XP_065655556.1"/>
    </source>
</evidence>
<dbReference type="PANTHER" id="PTHR22089:SF2">
    <property type="entry name" value="MIRROR-IMAGE POLYDACTYLY GENE 1 PROTEIN"/>
    <property type="match status" value="1"/>
</dbReference>
<keyword evidence="2" id="KW-1185">Reference proteome</keyword>
<feature type="coiled-coil region" evidence="1">
    <location>
        <begin position="251"/>
        <end position="320"/>
    </location>
</feature>
<feature type="coiled-coil region" evidence="1">
    <location>
        <begin position="373"/>
        <end position="410"/>
    </location>
</feature>
<reference evidence="3" key="1">
    <citation type="submission" date="2025-08" db="UniProtKB">
        <authorList>
            <consortium name="RefSeq"/>
        </authorList>
    </citation>
    <scope>IDENTIFICATION</scope>
</reference>